<organism evidence="2 3">
    <name type="scientific">Caulochytrium protostelioides</name>
    <dbReference type="NCBI Taxonomy" id="1555241"/>
    <lineage>
        <taxon>Eukaryota</taxon>
        <taxon>Fungi</taxon>
        <taxon>Fungi incertae sedis</taxon>
        <taxon>Chytridiomycota</taxon>
        <taxon>Chytridiomycota incertae sedis</taxon>
        <taxon>Chytridiomycetes</taxon>
        <taxon>Caulochytriales</taxon>
        <taxon>Caulochytriaceae</taxon>
        <taxon>Caulochytrium</taxon>
    </lineage>
</organism>
<dbReference type="AlphaFoldDB" id="A0A4P9X102"/>
<protein>
    <submittedName>
        <fullName evidence="2">Uncharacterized protein</fullName>
    </submittedName>
</protein>
<feature type="compositionally biased region" description="Low complexity" evidence="1">
    <location>
        <begin position="112"/>
        <end position="122"/>
    </location>
</feature>
<gene>
    <name evidence="2" type="ORF">CXG81DRAFT_30444</name>
</gene>
<evidence type="ECO:0000256" key="1">
    <source>
        <dbReference type="SAM" id="MobiDB-lite"/>
    </source>
</evidence>
<dbReference type="PANTHER" id="PTHR34286">
    <property type="entry name" value="TRANSMEMBRANE PROTEIN"/>
    <property type="match status" value="1"/>
</dbReference>
<sequence>MAREGYGGGARFPYPRWVWTPFGNAWPNPRHGIMNNVVSYGIAGFVAYHVFQYSASIERRAQYPDRWIPSMLWAKEFHDPVLVAQWKERLALEGREWIEPIPSWWPFQPKASSSPSSPSSQA</sequence>
<dbReference type="STRING" id="1555241.A0A4P9X102"/>
<proteinExistence type="predicted"/>
<accession>A0A4P9X102</accession>
<name>A0A4P9X102_9FUNG</name>
<dbReference type="EMBL" id="ML014422">
    <property type="protein sequence ID" value="RKO98483.1"/>
    <property type="molecule type" value="Genomic_DNA"/>
</dbReference>
<evidence type="ECO:0000313" key="3">
    <source>
        <dbReference type="Proteomes" id="UP000274922"/>
    </source>
</evidence>
<evidence type="ECO:0000313" key="2">
    <source>
        <dbReference type="EMBL" id="RKO98483.1"/>
    </source>
</evidence>
<keyword evidence="3" id="KW-1185">Reference proteome</keyword>
<reference evidence="3" key="1">
    <citation type="journal article" date="2018" name="Nat. Microbiol.">
        <title>Leveraging single-cell genomics to expand the fungal tree of life.</title>
        <authorList>
            <person name="Ahrendt S.R."/>
            <person name="Quandt C.A."/>
            <person name="Ciobanu D."/>
            <person name="Clum A."/>
            <person name="Salamov A."/>
            <person name="Andreopoulos B."/>
            <person name="Cheng J.F."/>
            <person name="Woyke T."/>
            <person name="Pelin A."/>
            <person name="Henrissat B."/>
            <person name="Reynolds N.K."/>
            <person name="Benny G.L."/>
            <person name="Smith M.E."/>
            <person name="James T.Y."/>
            <person name="Grigoriev I.V."/>
        </authorList>
    </citation>
    <scope>NUCLEOTIDE SEQUENCE [LARGE SCALE GENOMIC DNA]</scope>
    <source>
        <strain evidence="3">ATCC 52028</strain>
    </source>
</reference>
<dbReference type="PANTHER" id="PTHR34286:SF1">
    <property type="entry name" value="TRANSMEMBRANE PROTEIN"/>
    <property type="match status" value="1"/>
</dbReference>
<feature type="region of interest" description="Disordered" evidence="1">
    <location>
        <begin position="103"/>
        <end position="122"/>
    </location>
</feature>
<dbReference type="OrthoDB" id="2100988at2759"/>
<dbReference type="Proteomes" id="UP000274922">
    <property type="component" value="Unassembled WGS sequence"/>
</dbReference>